<dbReference type="Pfam" id="PF12796">
    <property type="entry name" value="Ank_2"/>
    <property type="match status" value="5"/>
</dbReference>
<dbReference type="Gene3D" id="1.25.40.20">
    <property type="entry name" value="Ankyrin repeat-containing domain"/>
    <property type="match status" value="6"/>
</dbReference>
<keyword evidence="6" id="KW-1185">Reference proteome</keyword>
<evidence type="ECO:0000256" key="1">
    <source>
        <dbReference type="ARBA" id="ARBA00022737"/>
    </source>
</evidence>
<evidence type="ECO:0000313" key="6">
    <source>
        <dbReference type="Proteomes" id="UP001276659"/>
    </source>
</evidence>
<feature type="repeat" description="ANK" evidence="3">
    <location>
        <begin position="344"/>
        <end position="376"/>
    </location>
</feature>
<organism evidence="5 6">
    <name type="scientific">Lepraria neglecta</name>
    <dbReference type="NCBI Taxonomy" id="209136"/>
    <lineage>
        <taxon>Eukaryota</taxon>
        <taxon>Fungi</taxon>
        <taxon>Dikarya</taxon>
        <taxon>Ascomycota</taxon>
        <taxon>Pezizomycotina</taxon>
        <taxon>Lecanoromycetes</taxon>
        <taxon>OSLEUM clade</taxon>
        <taxon>Lecanoromycetidae</taxon>
        <taxon>Lecanorales</taxon>
        <taxon>Lecanorineae</taxon>
        <taxon>Stereocaulaceae</taxon>
        <taxon>Lepraria</taxon>
    </lineage>
</organism>
<gene>
    <name evidence="5" type="ORF">OEA41_003242</name>
</gene>
<feature type="repeat" description="ANK" evidence="3">
    <location>
        <begin position="952"/>
        <end position="984"/>
    </location>
</feature>
<dbReference type="InterPro" id="IPR002110">
    <property type="entry name" value="Ankyrin_rpt"/>
</dbReference>
<dbReference type="PROSITE" id="PS50088">
    <property type="entry name" value="ANK_REPEAT"/>
    <property type="match status" value="13"/>
</dbReference>
<feature type="domain" description="C2H2-type" evidence="4">
    <location>
        <begin position="234"/>
        <end position="262"/>
    </location>
</feature>
<feature type="repeat" description="ANK" evidence="3">
    <location>
        <begin position="587"/>
        <end position="619"/>
    </location>
</feature>
<sequence>MDNLLDQICHEDLEEELRSEILPKGIEQADHFIDPGAAELRLARLCTSYLTFKCFSPFLNDSGIKDAVHRGDYAFQEYATFNWIRHVDSLGSYSNLGTHGEISSMGDSIAHLHSHHLEEHAEEISFSDSDRTNRDEPDFTERLEDLRSIYDSADTIHCNEDLPDLKSYLLLRLVKVRAVLEELSPEELEASPLLTEAYGESLYKCPMVNCNRFCQGFANRHGRDEHVKRHKRAHKCTYEGCDYMELGFSTAAELNRHLQLCHSTSSEGFTFPNVKSVSTSKALNDAIDGDDALAVRDICIALLKQPHVENGFLLRAIRQKSVKAALAVVELLGTKKEVDHKDRNGKLALHEAVRLQHEELLKRILDTEVDVNAEDRSAKVPFLIALEDRFFHAAELLLNHDRFELKPSAWTSEVFHKSIIQTASSGRNNILRAIFESSAEAFAQKPMPISRMILRSLAEAGSNNHESTVTLLLTSALDLGLRSYLGEELIKELPRGIEAVTKLLIDGSLNLRLGVDKSGKTRGNALARAAKTDDKETILRLLKSGADINFSSGLRYNALGAAARDGKLSMVQFLLEKGADVNAKGGEAGNALYLACVKGELAIVQTLLSAGANVNTHGKHHETALGLASNNKHEDIVRLLLEKGADVNIQGNIYGTALSRAFSGGSDAIIRLLLEKGADFIAPGGSYGTALILACAKGEEAKVQLLLEKGADVNLQDQNQRTALHEAFRYGNKSIVQLLLEKGADVNLQDQNQRTALHEASSRYENKSIVQLLLEKGADIHLQDQNQRTALHLASRSGDKNIVQLLLEKGADVDLQDQIQRTALHEASKSGNKNIVQLLLEKGADVNLQDQIQRTALHEASKSGNKNIVQLLLEKGADVNLQDQNQRTALHEASSRYGNKSIVQLLLEKGADVDLQDQNQRTALHEASKSGNKNIVQLLLEKGADIHLQGSGQRTALHEASGSGDENIVQLLLEKGADVNPRDQNQWTALHEASRSGNKNIGPAFEVPPEIYNRAIKAIKNNKVIPSKSCEAMVQILHAIGAMSKE</sequence>
<dbReference type="PANTHER" id="PTHR24171">
    <property type="entry name" value="ANKYRIN REPEAT DOMAIN-CONTAINING PROTEIN 39-RELATED"/>
    <property type="match status" value="1"/>
</dbReference>
<dbReference type="PANTHER" id="PTHR24171:SF10">
    <property type="entry name" value="ANKYRIN REPEAT DOMAIN-CONTAINING PROTEIN 29-LIKE"/>
    <property type="match status" value="1"/>
</dbReference>
<feature type="repeat" description="ANK" evidence="3">
    <location>
        <begin position="686"/>
        <end position="718"/>
    </location>
</feature>
<dbReference type="AlphaFoldDB" id="A0AAD9Z823"/>
<dbReference type="SMART" id="SM00248">
    <property type="entry name" value="ANK"/>
    <property type="match status" value="16"/>
</dbReference>
<feature type="repeat" description="ANK" evidence="3">
    <location>
        <begin position="786"/>
        <end position="818"/>
    </location>
</feature>
<dbReference type="SMART" id="SM00355">
    <property type="entry name" value="ZnF_C2H2"/>
    <property type="match status" value="2"/>
</dbReference>
<dbReference type="InterPro" id="IPR013087">
    <property type="entry name" value="Znf_C2H2_type"/>
</dbReference>
<dbReference type="PROSITE" id="PS50297">
    <property type="entry name" value="ANK_REP_REGION"/>
    <property type="match status" value="13"/>
</dbReference>
<keyword evidence="1" id="KW-0677">Repeat</keyword>
<keyword evidence="2 3" id="KW-0040">ANK repeat</keyword>
<comment type="caution">
    <text evidence="5">The sequence shown here is derived from an EMBL/GenBank/DDBJ whole genome shotgun (WGS) entry which is preliminary data.</text>
</comment>
<dbReference type="InterPro" id="IPR036770">
    <property type="entry name" value="Ankyrin_rpt-contain_sf"/>
</dbReference>
<protein>
    <recommendedName>
        <fullName evidence="4">C2H2-type domain-containing protein</fullName>
    </recommendedName>
</protein>
<dbReference type="Pfam" id="PF13637">
    <property type="entry name" value="Ank_4"/>
    <property type="match status" value="1"/>
</dbReference>
<feature type="repeat" description="ANK" evidence="3">
    <location>
        <begin position="719"/>
        <end position="751"/>
    </location>
</feature>
<feature type="repeat" description="ANK" evidence="3">
    <location>
        <begin position="554"/>
        <end position="586"/>
    </location>
</feature>
<dbReference type="Pfam" id="PF00023">
    <property type="entry name" value="Ank"/>
    <property type="match status" value="2"/>
</dbReference>
<feature type="repeat" description="ANK" evidence="3">
    <location>
        <begin position="919"/>
        <end position="951"/>
    </location>
</feature>
<dbReference type="SUPFAM" id="SSF48403">
    <property type="entry name" value="Ankyrin repeat"/>
    <property type="match status" value="3"/>
</dbReference>
<evidence type="ECO:0000256" key="3">
    <source>
        <dbReference type="PROSITE-ProRule" id="PRU00023"/>
    </source>
</evidence>
<feature type="repeat" description="ANK" evidence="3">
    <location>
        <begin position="819"/>
        <end position="851"/>
    </location>
</feature>
<feature type="repeat" description="ANK" evidence="3">
    <location>
        <begin position="752"/>
        <end position="785"/>
    </location>
</feature>
<feature type="repeat" description="ANK" evidence="3">
    <location>
        <begin position="885"/>
        <end position="918"/>
    </location>
</feature>
<evidence type="ECO:0000313" key="5">
    <source>
        <dbReference type="EMBL" id="KAK3171158.1"/>
    </source>
</evidence>
<proteinExistence type="predicted"/>
<name>A0AAD9Z823_9LECA</name>
<dbReference type="Proteomes" id="UP001276659">
    <property type="component" value="Unassembled WGS sequence"/>
</dbReference>
<dbReference type="PRINTS" id="PR01415">
    <property type="entry name" value="ANKYRIN"/>
</dbReference>
<accession>A0AAD9Z823</accession>
<dbReference type="EMBL" id="JASNWA010000008">
    <property type="protein sequence ID" value="KAK3171158.1"/>
    <property type="molecule type" value="Genomic_DNA"/>
</dbReference>
<feature type="repeat" description="ANK" evidence="3">
    <location>
        <begin position="852"/>
        <end position="884"/>
    </location>
</feature>
<reference evidence="5" key="1">
    <citation type="submission" date="2022-11" db="EMBL/GenBank/DDBJ databases">
        <title>Chromosomal genome sequence assembly and mating type (MAT) locus characterization of the leprose asexual lichenized fungus Lepraria neglecta (Nyl.) Erichsen.</title>
        <authorList>
            <person name="Allen J.L."/>
            <person name="Pfeffer B."/>
        </authorList>
    </citation>
    <scope>NUCLEOTIDE SEQUENCE</scope>
    <source>
        <strain evidence="5">Allen 5258</strain>
    </source>
</reference>
<evidence type="ECO:0000256" key="2">
    <source>
        <dbReference type="ARBA" id="ARBA00023043"/>
    </source>
</evidence>
<evidence type="ECO:0000259" key="4">
    <source>
        <dbReference type="SMART" id="SM00355"/>
    </source>
</evidence>
<feature type="domain" description="C2H2-type" evidence="4">
    <location>
        <begin position="203"/>
        <end position="230"/>
    </location>
</feature>
<feature type="repeat" description="ANK" evidence="3">
    <location>
        <begin position="620"/>
        <end position="652"/>
    </location>
</feature>